<keyword evidence="2" id="KW-1185">Reference proteome</keyword>
<gene>
    <name evidence="1" type="ordered locus">Huta_0588</name>
</gene>
<dbReference type="Pfam" id="PF10604">
    <property type="entry name" value="Polyketide_cyc2"/>
    <property type="match status" value="1"/>
</dbReference>
<accession>C7NSW4</accession>
<evidence type="ECO:0000313" key="1">
    <source>
        <dbReference type="EMBL" id="ACV10775.1"/>
    </source>
</evidence>
<dbReference type="OrthoDB" id="10357at2157"/>
<dbReference type="SUPFAM" id="SSF55961">
    <property type="entry name" value="Bet v1-like"/>
    <property type="match status" value="1"/>
</dbReference>
<dbReference type="HOGENOM" id="CLU_112936_1_1_2"/>
<dbReference type="InterPro" id="IPR019587">
    <property type="entry name" value="Polyketide_cyclase/dehydratase"/>
</dbReference>
<organism evidence="1 2">
    <name type="scientific">Halorhabdus utahensis (strain DSM 12940 / JCM 11049 / AX-2)</name>
    <dbReference type="NCBI Taxonomy" id="519442"/>
    <lineage>
        <taxon>Archaea</taxon>
        <taxon>Methanobacteriati</taxon>
        <taxon>Methanobacteriota</taxon>
        <taxon>Stenosarchaea group</taxon>
        <taxon>Halobacteria</taxon>
        <taxon>Halobacteriales</taxon>
        <taxon>Haloarculaceae</taxon>
        <taxon>Halorhabdus</taxon>
    </lineage>
</organism>
<dbReference type="EMBL" id="CP001687">
    <property type="protein sequence ID" value="ACV10775.1"/>
    <property type="molecule type" value="Genomic_DNA"/>
</dbReference>
<evidence type="ECO:0000313" key="2">
    <source>
        <dbReference type="Proteomes" id="UP000002071"/>
    </source>
</evidence>
<dbReference type="STRING" id="519442.Huta_0588"/>
<reference evidence="1 2" key="1">
    <citation type="journal article" date="2009" name="Stand. Genomic Sci.">
        <title>Complete genome sequence of Halorhabdus utahensis type strain (AX-2).</title>
        <authorList>
            <person name="Anderson I."/>
            <person name="Tindall B.J."/>
            <person name="Pomrenke H."/>
            <person name="Goker M."/>
            <person name="Lapidus A."/>
            <person name="Nolan M."/>
            <person name="Copeland A."/>
            <person name="Glavina Del Rio T."/>
            <person name="Chen F."/>
            <person name="Tice H."/>
            <person name="Cheng J.F."/>
            <person name="Lucas S."/>
            <person name="Chertkov O."/>
            <person name="Bruce D."/>
            <person name="Brettin T."/>
            <person name="Detter J.C."/>
            <person name="Han C."/>
            <person name="Goodwin L."/>
            <person name="Land M."/>
            <person name="Hauser L."/>
            <person name="Chang Y.J."/>
            <person name="Jeffries C.D."/>
            <person name="Pitluck S."/>
            <person name="Pati A."/>
            <person name="Mavromatis K."/>
            <person name="Ivanova N."/>
            <person name="Ovchinnikova G."/>
            <person name="Chen A."/>
            <person name="Palaniappan K."/>
            <person name="Chain P."/>
            <person name="Rohde M."/>
            <person name="Bristow J."/>
            <person name="Eisen J.A."/>
            <person name="Markowitz V."/>
            <person name="Hugenholtz P."/>
            <person name="Kyrpides N.C."/>
            <person name="Klenk H.P."/>
        </authorList>
    </citation>
    <scope>NUCLEOTIDE SEQUENCE [LARGE SCALE GENOMIC DNA]</scope>
    <source>
        <strain evidence="2">DSM 12940 / JCM 11049 / AX-2</strain>
    </source>
</reference>
<sequence length="163" mass="18227">MSTYERSVHVDAPFEDVWEFHSTIDGLDALTPGWVNLRAESVRGPDGEEDPDEMIVGTTAIVSLRPFGVGPRQESTTRIVERERTGGDGRETGYFVDEMSGGPFAHWRHTHRFEAVEGGTRITDHVEYRLAGGALGRLASPLAVVGFAPMFRYRHRETKQLLE</sequence>
<dbReference type="RefSeq" id="WP_015788356.1">
    <property type="nucleotide sequence ID" value="NC_013158.1"/>
</dbReference>
<protein>
    <submittedName>
        <fullName evidence="1">Cyclase/dehydrase</fullName>
    </submittedName>
</protein>
<dbReference type="CDD" id="cd07820">
    <property type="entry name" value="SRPBCC_3"/>
    <property type="match status" value="1"/>
</dbReference>
<dbReference type="GeneID" id="8382855"/>
<name>C7NSW4_HALUD</name>
<dbReference type="InterPro" id="IPR023393">
    <property type="entry name" value="START-like_dom_sf"/>
</dbReference>
<dbReference type="AlphaFoldDB" id="C7NSW4"/>
<dbReference type="Proteomes" id="UP000002071">
    <property type="component" value="Chromosome"/>
</dbReference>
<dbReference type="eggNOG" id="arCOG04604">
    <property type="taxonomic scope" value="Archaea"/>
</dbReference>
<dbReference type="KEGG" id="hut:Huta_0588"/>
<dbReference type="Gene3D" id="3.30.530.20">
    <property type="match status" value="1"/>
</dbReference>
<proteinExistence type="predicted"/>